<feature type="transmembrane region" description="Helical" evidence="40">
    <location>
        <begin position="1293"/>
        <end position="1313"/>
    </location>
</feature>
<dbReference type="Pfam" id="PF00568">
    <property type="entry name" value="WH1"/>
    <property type="match status" value="1"/>
</dbReference>
<dbReference type="GO" id="GO:0005637">
    <property type="term" value="C:nuclear inner membrane"/>
    <property type="evidence" value="ECO:0007669"/>
    <property type="project" value="UniProtKB-SubCell"/>
</dbReference>
<protein>
    <recommendedName>
        <fullName evidence="9">Delta(14)-sterol reductase LBR</fullName>
        <ecNumber evidence="8">1.3.1.70</ecNumber>
    </recommendedName>
    <alternativeName>
        <fullName evidence="36">3-beta-hydroxysterol Delta (14)-reductase</fullName>
    </alternativeName>
    <alternativeName>
        <fullName evidence="33">C-14 sterol reductase</fullName>
    </alternativeName>
    <alternativeName>
        <fullName evidence="32">Integral nuclear envelope inner membrane protein</fullName>
    </alternativeName>
    <alternativeName>
        <fullName evidence="34">Lamin-B receptor</fullName>
    </alternativeName>
    <alternativeName>
        <fullName evidence="35">Sterol C14-reductase</fullName>
    </alternativeName>
</protein>
<dbReference type="GO" id="GO:0030027">
    <property type="term" value="C:lamellipodium"/>
    <property type="evidence" value="ECO:0007669"/>
    <property type="project" value="UniProtKB-SubCell"/>
</dbReference>
<evidence type="ECO:0000313" key="44">
    <source>
        <dbReference type="Proteomes" id="UP000796761"/>
    </source>
</evidence>
<dbReference type="Pfam" id="PF01222">
    <property type="entry name" value="ERG4_ERG24"/>
    <property type="match status" value="1"/>
</dbReference>
<feature type="compositionally biased region" description="Low complexity" evidence="41">
    <location>
        <begin position="706"/>
        <end position="718"/>
    </location>
</feature>
<evidence type="ECO:0000256" key="38">
    <source>
        <dbReference type="ARBA" id="ARBA00048712"/>
    </source>
</evidence>
<feature type="compositionally biased region" description="Polar residues" evidence="41">
    <location>
        <begin position="415"/>
        <end position="429"/>
    </location>
</feature>
<feature type="compositionally biased region" description="Polar residues" evidence="41">
    <location>
        <begin position="267"/>
        <end position="277"/>
    </location>
</feature>
<feature type="region of interest" description="Disordered" evidence="41">
    <location>
        <begin position="133"/>
        <end position="173"/>
    </location>
</feature>
<keyword evidence="24 40" id="KW-0472">Membrane</keyword>
<keyword evidence="16 40" id="KW-0256">Endoplasmic reticulum</keyword>
<evidence type="ECO:0000256" key="4">
    <source>
        <dbReference type="ARBA" id="ARBA00004510"/>
    </source>
</evidence>
<evidence type="ECO:0000256" key="25">
    <source>
        <dbReference type="ARBA" id="ARBA00023166"/>
    </source>
</evidence>
<comment type="similarity">
    <text evidence="7">Belongs to the Ena/VASP family.</text>
</comment>
<evidence type="ECO:0000256" key="5">
    <source>
        <dbReference type="ARBA" id="ARBA00004770"/>
    </source>
</evidence>
<feature type="compositionally biased region" description="Polar residues" evidence="41">
    <location>
        <begin position="726"/>
        <end position="755"/>
    </location>
</feature>
<feature type="transmembrane region" description="Helical" evidence="40">
    <location>
        <begin position="1359"/>
        <end position="1380"/>
    </location>
</feature>
<comment type="catalytic activity">
    <reaction evidence="37">
        <text>4,4-dimethyl-8,14-cholestadien-3beta-ol + NADPH + H(+) = 4,4-dimethyl-5alpha-cholest-8-en-3beta-ol + NADP(+)</text>
        <dbReference type="Rhea" id="RHEA:46812"/>
        <dbReference type="ChEBI" id="CHEBI:15378"/>
        <dbReference type="ChEBI" id="CHEBI:57783"/>
        <dbReference type="ChEBI" id="CHEBI:58349"/>
        <dbReference type="ChEBI" id="CHEBI:78904"/>
        <dbReference type="ChEBI" id="CHEBI:87044"/>
    </reaction>
</comment>
<dbReference type="PROSITE" id="PS01017">
    <property type="entry name" value="STEROL_REDUCT_1"/>
    <property type="match status" value="1"/>
</dbReference>
<evidence type="ECO:0000256" key="27">
    <source>
        <dbReference type="ARBA" id="ARBA00023203"/>
    </source>
</evidence>
<feature type="region of interest" description="Disordered" evidence="41">
    <location>
        <begin position="631"/>
        <end position="759"/>
    </location>
</feature>
<keyword evidence="44" id="KW-1185">Reference proteome</keyword>
<evidence type="ECO:0000256" key="34">
    <source>
        <dbReference type="ARBA" id="ARBA00030798"/>
    </source>
</evidence>
<feature type="compositionally biased region" description="Basic and acidic residues" evidence="41">
    <location>
        <begin position="200"/>
        <end position="264"/>
    </location>
</feature>
<keyword evidence="12 40" id="KW-0153">Cholesterol metabolism</keyword>
<dbReference type="Gene3D" id="2.30.30.140">
    <property type="match status" value="1"/>
</dbReference>
<evidence type="ECO:0000256" key="11">
    <source>
        <dbReference type="ARBA" id="ARBA00022516"/>
    </source>
</evidence>
<feature type="compositionally biased region" description="Basic residues" evidence="41">
    <location>
        <begin position="918"/>
        <end position="939"/>
    </location>
</feature>
<evidence type="ECO:0000256" key="40">
    <source>
        <dbReference type="RuleBase" id="RU369120"/>
    </source>
</evidence>
<feature type="compositionally biased region" description="Gly residues" evidence="41">
    <location>
        <begin position="659"/>
        <end position="671"/>
    </location>
</feature>
<comment type="catalytic activity">
    <reaction evidence="39">
        <text>4,4-dimethyl-5alpha-cholesta-8,24-dien-3beta-ol + NADP(+) = 4,4-dimethyl-5alpha-cholesta-8,14,24-trien-3beta-ol + NADPH + H(+)</text>
        <dbReference type="Rhea" id="RHEA:18561"/>
        <dbReference type="ChEBI" id="CHEBI:15378"/>
        <dbReference type="ChEBI" id="CHEBI:17813"/>
        <dbReference type="ChEBI" id="CHEBI:18364"/>
        <dbReference type="ChEBI" id="CHEBI:57783"/>
        <dbReference type="ChEBI" id="CHEBI:58349"/>
        <dbReference type="EC" id="1.3.1.70"/>
    </reaction>
</comment>
<keyword evidence="20 40" id="KW-0756">Sterol biosynthesis</keyword>
<feature type="compositionally biased region" description="Basic and acidic residues" evidence="41">
    <location>
        <begin position="157"/>
        <end position="173"/>
    </location>
</feature>
<evidence type="ECO:0000256" key="30">
    <source>
        <dbReference type="ARBA" id="ARBA00023242"/>
    </source>
</evidence>
<dbReference type="InterPro" id="IPR001171">
    <property type="entry name" value="ERG24_DHCR-like"/>
</dbReference>
<dbReference type="GO" id="GO:0005856">
    <property type="term" value="C:cytoskeleton"/>
    <property type="evidence" value="ECO:0007669"/>
    <property type="project" value="UniProtKB-SubCell"/>
</dbReference>
<evidence type="ECO:0000256" key="36">
    <source>
        <dbReference type="ARBA" id="ARBA00032210"/>
    </source>
</evidence>
<evidence type="ECO:0000256" key="32">
    <source>
        <dbReference type="ARBA" id="ARBA00029624"/>
    </source>
</evidence>
<evidence type="ECO:0000256" key="23">
    <source>
        <dbReference type="ARBA" id="ARBA00023125"/>
    </source>
</evidence>
<dbReference type="UniPathway" id="UPA00063"/>
<dbReference type="PROSITE" id="PS01018">
    <property type="entry name" value="STEROL_REDUCT_2"/>
    <property type="match status" value="1"/>
</dbReference>
<dbReference type="GO" id="GO:0006695">
    <property type="term" value="P:cholesterol biosynthetic process"/>
    <property type="evidence" value="ECO:0007669"/>
    <property type="project" value="UniProtKB-UniRule"/>
</dbReference>
<dbReference type="InterPro" id="IPR002999">
    <property type="entry name" value="Tudor"/>
</dbReference>
<dbReference type="OrthoDB" id="5326588at2759"/>
<evidence type="ECO:0000256" key="6">
    <source>
        <dbReference type="ARBA" id="ARBA00005402"/>
    </source>
</evidence>
<dbReference type="GO" id="GO:0030175">
    <property type="term" value="C:filopodium"/>
    <property type="evidence" value="ECO:0007669"/>
    <property type="project" value="UniProtKB-SubCell"/>
</dbReference>
<keyword evidence="22 40" id="KW-0443">Lipid metabolism</keyword>
<evidence type="ECO:0000256" key="29">
    <source>
        <dbReference type="ARBA" id="ARBA00023221"/>
    </source>
</evidence>
<evidence type="ECO:0000256" key="8">
    <source>
        <dbReference type="ARBA" id="ARBA00012413"/>
    </source>
</evidence>
<dbReference type="GO" id="GO:0017124">
    <property type="term" value="F:SH3 domain binding"/>
    <property type="evidence" value="ECO:0007669"/>
    <property type="project" value="UniProtKB-KW"/>
</dbReference>
<dbReference type="CDD" id="cd01207">
    <property type="entry name" value="EVH1_Ena_VASP-like"/>
    <property type="match status" value="1"/>
</dbReference>
<evidence type="ECO:0000256" key="7">
    <source>
        <dbReference type="ARBA" id="ARBA00009785"/>
    </source>
</evidence>
<dbReference type="EC" id="1.3.1.70" evidence="8"/>
<feature type="compositionally biased region" description="Pro residues" evidence="41">
    <location>
        <begin position="540"/>
        <end position="553"/>
    </location>
</feature>
<feature type="region of interest" description="Disordered" evidence="41">
    <location>
        <begin position="895"/>
        <end position="983"/>
    </location>
</feature>
<dbReference type="InterPro" id="IPR018083">
    <property type="entry name" value="Sterol_reductase_CS"/>
</dbReference>
<evidence type="ECO:0000256" key="15">
    <source>
        <dbReference type="ARBA" id="ARBA00022778"/>
    </source>
</evidence>
<dbReference type="Proteomes" id="UP000796761">
    <property type="component" value="Unassembled WGS sequence"/>
</dbReference>
<keyword evidence="25 40" id="KW-1207">Sterol metabolism</keyword>
<reference evidence="43" key="1">
    <citation type="submission" date="2019-04" db="EMBL/GenBank/DDBJ databases">
        <title>Genome assembly of Zosterops borbonicus 15179.</title>
        <authorList>
            <person name="Leroy T."/>
            <person name="Anselmetti Y."/>
            <person name="Tilak M.-K."/>
            <person name="Nabholz B."/>
        </authorList>
    </citation>
    <scope>NUCLEOTIDE SEQUENCE</scope>
    <source>
        <strain evidence="43">HGM_15179</strain>
        <tissue evidence="43">Muscle</tissue>
    </source>
</reference>
<evidence type="ECO:0000313" key="43">
    <source>
        <dbReference type="EMBL" id="TRZ26053.1"/>
    </source>
</evidence>
<keyword evidence="28" id="KW-0206">Cytoskeleton</keyword>
<keyword evidence="13" id="KW-0597">Phosphoprotein</keyword>
<dbReference type="Pfam" id="PF08776">
    <property type="entry name" value="VASP_tetra"/>
    <property type="match status" value="1"/>
</dbReference>
<dbReference type="SUPFAM" id="SSF63748">
    <property type="entry name" value="Tudor/PWWP/MBT"/>
    <property type="match status" value="1"/>
</dbReference>
<keyword evidence="21" id="KW-0729">SH3-binding</keyword>
<dbReference type="PANTHER" id="PTHR21257">
    <property type="entry name" value="DELTA(14)-STEROL REDUCTASE"/>
    <property type="match status" value="1"/>
</dbReference>
<evidence type="ECO:0000256" key="1">
    <source>
        <dbReference type="ARBA" id="ARBA00004245"/>
    </source>
</evidence>
<dbReference type="InterPro" id="IPR000697">
    <property type="entry name" value="WH1/EVH1_dom"/>
</dbReference>
<evidence type="ECO:0000256" key="26">
    <source>
        <dbReference type="ARBA" id="ARBA00023170"/>
    </source>
</evidence>
<keyword evidence="26" id="KW-0675">Receptor</keyword>
<keyword evidence="11 40" id="KW-0444">Lipid biosynthesis</keyword>
<feature type="transmembrane region" description="Helical" evidence="40">
    <location>
        <begin position="1050"/>
        <end position="1069"/>
    </location>
</feature>
<dbReference type="PRINTS" id="PR01217">
    <property type="entry name" value="PRICHEXTENSN"/>
</dbReference>
<dbReference type="InterPro" id="IPR038023">
    <property type="entry name" value="VASP_sf"/>
</dbReference>
<evidence type="ECO:0000256" key="37">
    <source>
        <dbReference type="ARBA" id="ARBA00048100"/>
    </source>
</evidence>
<dbReference type="GO" id="GO:0005829">
    <property type="term" value="C:cytosol"/>
    <property type="evidence" value="ECO:0007669"/>
    <property type="project" value="UniProtKB-ARBA"/>
</dbReference>
<comment type="pathway">
    <text evidence="5 40">Steroid biosynthesis; cholesterol biosynthesis.</text>
</comment>
<evidence type="ECO:0000256" key="12">
    <source>
        <dbReference type="ARBA" id="ARBA00022548"/>
    </source>
</evidence>
<evidence type="ECO:0000256" key="39">
    <source>
        <dbReference type="ARBA" id="ARBA00049367"/>
    </source>
</evidence>
<dbReference type="SUPFAM" id="SSF50729">
    <property type="entry name" value="PH domain-like"/>
    <property type="match status" value="1"/>
</dbReference>
<feature type="transmembrane region" description="Helical" evidence="40">
    <location>
        <begin position="1132"/>
        <end position="1151"/>
    </location>
</feature>
<evidence type="ECO:0000256" key="14">
    <source>
        <dbReference type="ARBA" id="ARBA00022692"/>
    </source>
</evidence>
<dbReference type="SUPFAM" id="SSF118370">
    <property type="entry name" value="Vasodilator-stimulated phosphoprotein, VASP, tetramerisation domain"/>
    <property type="match status" value="1"/>
</dbReference>
<evidence type="ECO:0000256" key="13">
    <source>
        <dbReference type="ARBA" id="ARBA00022553"/>
    </source>
</evidence>
<sequence>MDGWMMKVQNSILYKGTSEQSICQARAAVMVYDDANKKWVPAGGSTGFSRVHIYHHTGNNTFRVVGRKIQDHQVVINCAIPKGLKYNQATQTFHQWRDARQVYGLNFGSKEDANVFASAMMHALEVLNSQEAGPTLPRQNSQLPSQVQNGPSQEEMEIQRRQLQEQQRQKELERERLDRERMERERLERERLERERLERERLEQEQLERERQERERQERLERERQEKERQDRERLERLERERQERERQEQLEREQLEWERERRISNAAPSFDNSPYSTPLPDYSSCQPPSAPPPSYAKAVSAPMAEATPEYAVVTSAPPTSTPPTPPLRHSASRFATSLGSAFHPVLPHYATVPRPLSKSSRPPSPVSAAATLPPSTKPVAWSAPSFAPLPPSPPVMISSPPGKAAGPRPVLPVSASNPVAQMSTSPTAPNGLPENLAYPVPSPSTSGPMPPPPPPPPPLPSFPPLSLSGPQASPSPNSPNASTPSSKPSVLPSPSAATPASVENSLNSVLGDSSASEPVLQAASQPGEPPSQQGAVQGPPAPPPPPPLPPGPAQSSVAAPPPPGPPPPPPLPPSGPPPPPPPPPPLPSQGPPVPLPPPAPPLPASGFSAGFVSEDNRPLTGLAAALAGAKLRKVSRGEDSSSSSGGGGGSASSKTDGGRGNGPLPLGGSGLMEEMSALLARRRRIAEKGSTEPEPKEDKAEESESSSSKVSSTSTPELTRKPWERTNTVNGSKSPVISRPKSTPTGQPSANGVQSEGLDYDRLKQDILDEMRKELTKLKEELIDVAEWLLTSAIGVTFSKALLANPSAGEEALDSRSPGGEMAGESWRYSWCQYLRDCVWKMPSRKFADGEVVMGRWPGSVLYYEVQVTSYDDVAHLYTVKYKDGTELALKESDIRSQSSFKHRKSQSSSSSPSRRSSSRSRSRSRSPGRPARGRRRSASQSREHKDDKKKAIIQETSLALPKPSENNTKRYNGEPETTEKNDTSCIILEQKLKPDLEVKRVLEQYSLRSRKDDKKKEEIFSEKKTFVAVKPIEKVSTKTKELEFGGRIGTFMMMFLLPATVLYLLLMCKQDDPSLLNFPPLPALESLWEWKAFGIFVLWFLLQAVFYMLPIGKVVEGLPLSNGKRLQYRINGFYAFILTAAAVGVLLYLEFELHYLYDHFMQFAVSAAAFSLALSIYLYVRSLKAPEEELAPGGNSGYFIYDFFIGHELNPRIGSFDLKYFCELRPGLIGWVVINLAMLLAEMKIHNLSVPSLSMILVNSFQLLYVVDALWNEEAVLTTMDITHDGFGFMLAFGDLVWVPFVYSLQAFYLVGHPTTITWPIAVAITVLNCVGYYIFRSANSQKNNFRRNPADPKLANLKFIPTATGKGLLVTGWWGFVRHPNYLGDIIMALAWSLPCGFNHILPYFYVIYFICLLVHREARDEHHCKQKYGLAWERYCQRVPYRIFPYIY</sequence>
<dbReference type="Gene3D" id="1.20.5.1160">
    <property type="entry name" value="Vasodilator-stimulated phosphoprotein"/>
    <property type="match status" value="1"/>
</dbReference>
<evidence type="ECO:0000256" key="2">
    <source>
        <dbReference type="ARBA" id="ARBA00004473"/>
    </source>
</evidence>
<dbReference type="Gene3D" id="2.30.29.30">
    <property type="entry name" value="Pleckstrin-homology domain (PH domain)/Phosphotyrosine-binding domain (PTB)"/>
    <property type="match status" value="1"/>
</dbReference>
<keyword evidence="18 40" id="KW-1133">Transmembrane helix</keyword>
<evidence type="ECO:0000256" key="31">
    <source>
        <dbReference type="ARBA" id="ARBA00023273"/>
    </source>
</evidence>
<dbReference type="GO" id="GO:0005925">
    <property type="term" value="C:focal adhesion"/>
    <property type="evidence" value="ECO:0007669"/>
    <property type="project" value="UniProtKB-ARBA"/>
</dbReference>
<evidence type="ECO:0000256" key="21">
    <source>
        <dbReference type="ARBA" id="ARBA00023036"/>
    </source>
</evidence>
<evidence type="ECO:0000256" key="41">
    <source>
        <dbReference type="SAM" id="MobiDB-lite"/>
    </source>
</evidence>
<dbReference type="FunFam" id="2.30.30.140:FF:000058">
    <property type="entry name" value="Lamin B receptor"/>
    <property type="match status" value="1"/>
</dbReference>
<evidence type="ECO:0000256" key="3">
    <source>
        <dbReference type="ARBA" id="ARBA00004486"/>
    </source>
</evidence>
<evidence type="ECO:0000259" key="42">
    <source>
        <dbReference type="PROSITE" id="PS50229"/>
    </source>
</evidence>
<feature type="transmembrane region" description="Helical" evidence="40">
    <location>
        <begin position="1400"/>
        <end position="1419"/>
    </location>
</feature>
<evidence type="ECO:0000256" key="22">
    <source>
        <dbReference type="ARBA" id="ARBA00023098"/>
    </source>
</evidence>
<dbReference type="FunFam" id="1.20.120.1630:FF:000001">
    <property type="entry name" value="delta(14)-sterol reductase isoform X1"/>
    <property type="match status" value="1"/>
</dbReference>
<dbReference type="GO" id="GO:0003677">
    <property type="term" value="F:DNA binding"/>
    <property type="evidence" value="ECO:0007669"/>
    <property type="project" value="UniProtKB-KW"/>
</dbReference>
<dbReference type="InterPro" id="IPR019023">
    <property type="entry name" value="Lamin-B_rcpt_of_tudor"/>
</dbReference>
<feature type="compositionally biased region" description="Polar residues" evidence="41">
    <location>
        <begin position="133"/>
        <end position="152"/>
    </location>
</feature>
<feature type="compositionally biased region" description="Low complexity" evidence="41">
    <location>
        <begin position="465"/>
        <end position="496"/>
    </location>
</feature>
<evidence type="ECO:0000256" key="16">
    <source>
        <dbReference type="ARBA" id="ARBA00022824"/>
    </source>
</evidence>
<feature type="compositionally biased region" description="Basic and acidic residues" evidence="41">
    <location>
        <begin position="943"/>
        <end position="954"/>
    </location>
</feature>
<evidence type="ECO:0000256" key="17">
    <source>
        <dbReference type="ARBA" id="ARBA00022955"/>
    </source>
</evidence>
<feature type="transmembrane region" description="Helical" evidence="40">
    <location>
        <begin position="1163"/>
        <end position="1182"/>
    </location>
</feature>
<dbReference type="SMART" id="SM00333">
    <property type="entry name" value="TUDOR"/>
    <property type="match status" value="1"/>
</dbReference>
<dbReference type="Gene3D" id="1.20.120.1630">
    <property type="match status" value="1"/>
</dbReference>
<feature type="compositionally biased region" description="Basic and acidic residues" evidence="41">
    <location>
        <begin position="969"/>
        <end position="983"/>
    </location>
</feature>
<comment type="subcellular location">
    <subcellularLocation>
        <location evidence="3">Cell projection</location>
        <location evidence="3">Filopodium</location>
    </subcellularLocation>
    <subcellularLocation>
        <location evidence="4">Cell projection</location>
        <location evidence="4">Lamellipodium</location>
    </subcellularLocation>
    <subcellularLocation>
        <location evidence="1">Cytoplasm</location>
        <location evidence="1">Cytoskeleton</location>
    </subcellularLocation>
    <subcellularLocation>
        <location evidence="40">Endoplasmic reticulum membrane</location>
        <topology evidence="40">Multi-pass membrane protein</topology>
    </subcellularLocation>
    <subcellularLocation>
        <location evidence="2">Nucleus inner membrane</location>
        <topology evidence="2">Multi-pass membrane protein</topology>
    </subcellularLocation>
</comment>
<feature type="domain" description="WH1" evidence="42">
    <location>
        <begin position="14"/>
        <end position="127"/>
    </location>
</feature>
<dbReference type="GO" id="GO:0005789">
    <property type="term" value="C:endoplasmic reticulum membrane"/>
    <property type="evidence" value="ECO:0007669"/>
    <property type="project" value="UniProtKB-SubCell"/>
</dbReference>
<dbReference type="InterPro" id="IPR014885">
    <property type="entry name" value="VASP_tetra"/>
</dbReference>
<evidence type="ECO:0000256" key="33">
    <source>
        <dbReference type="ARBA" id="ARBA00030165"/>
    </source>
</evidence>
<keyword evidence="14 40" id="KW-0812">Transmembrane</keyword>
<gene>
    <name evidence="43" type="ORF">HGM15179_001025</name>
</gene>
<evidence type="ECO:0000256" key="20">
    <source>
        <dbReference type="ARBA" id="ARBA00023011"/>
    </source>
</evidence>
<dbReference type="Pfam" id="PF09465">
    <property type="entry name" value="LBR_tudor"/>
    <property type="match status" value="1"/>
</dbReference>
<dbReference type="PANTHER" id="PTHR21257:SF55">
    <property type="entry name" value="DELTA(14)-STEROL REDUCTASE LBR"/>
    <property type="match status" value="1"/>
</dbReference>
<comment type="caution">
    <text evidence="43">The sequence shown here is derived from an EMBL/GenBank/DDBJ whole genome shotgun (WGS) entry which is preliminary data.</text>
</comment>
<dbReference type="GO" id="GO:0003779">
    <property type="term" value="F:actin binding"/>
    <property type="evidence" value="ECO:0007669"/>
    <property type="project" value="UniProtKB-KW"/>
</dbReference>
<dbReference type="SMART" id="SM00461">
    <property type="entry name" value="WH1"/>
    <property type="match status" value="1"/>
</dbReference>
<organism evidence="43 44">
    <name type="scientific">Zosterops borbonicus</name>
    <dbReference type="NCBI Taxonomy" id="364589"/>
    <lineage>
        <taxon>Eukaryota</taxon>
        <taxon>Metazoa</taxon>
        <taxon>Chordata</taxon>
        <taxon>Craniata</taxon>
        <taxon>Vertebrata</taxon>
        <taxon>Euteleostomi</taxon>
        <taxon>Archelosauria</taxon>
        <taxon>Archosauria</taxon>
        <taxon>Dinosauria</taxon>
        <taxon>Saurischia</taxon>
        <taxon>Theropoda</taxon>
        <taxon>Coelurosauria</taxon>
        <taxon>Aves</taxon>
        <taxon>Neognathae</taxon>
        <taxon>Neoaves</taxon>
        <taxon>Telluraves</taxon>
        <taxon>Australaves</taxon>
        <taxon>Passeriformes</taxon>
        <taxon>Sylvioidea</taxon>
        <taxon>Zosteropidae</taxon>
        <taxon>Zosterops</taxon>
    </lineage>
</organism>
<comment type="similarity">
    <text evidence="6 40">Belongs to the ERG4/ERG24 family.</text>
</comment>
<evidence type="ECO:0000256" key="18">
    <source>
        <dbReference type="ARBA" id="ARBA00022989"/>
    </source>
</evidence>
<keyword evidence="27" id="KW-0009">Actin-binding</keyword>
<proteinExistence type="inferred from homology"/>
<keyword evidence="15 40" id="KW-0152">Cholesterol biosynthesis</keyword>
<name>A0A8K1GX82_9PASS</name>
<keyword evidence="10" id="KW-0963">Cytoplasm</keyword>
<keyword evidence="29 40" id="KW-0753">Steroid metabolism</keyword>
<dbReference type="CDD" id="cd20381">
    <property type="entry name" value="Tudor_LBR"/>
    <property type="match status" value="1"/>
</dbReference>
<dbReference type="EMBL" id="SWJQ01000017">
    <property type="protein sequence ID" value="TRZ26053.1"/>
    <property type="molecule type" value="Genomic_DNA"/>
</dbReference>
<feature type="compositionally biased region" description="Polar residues" evidence="41">
    <location>
        <begin position="497"/>
        <end position="517"/>
    </location>
</feature>
<dbReference type="GO" id="GO:0050613">
    <property type="term" value="F:Delta14-sterol reductase activity"/>
    <property type="evidence" value="ECO:0007669"/>
    <property type="project" value="UniProtKB-EC"/>
</dbReference>
<dbReference type="PROSITE" id="PS50229">
    <property type="entry name" value="WH1"/>
    <property type="match status" value="1"/>
</dbReference>
<keyword evidence="19 40" id="KW-0560">Oxidoreductase</keyword>
<keyword evidence="30" id="KW-0539">Nucleus</keyword>
<evidence type="ECO:0000256" key="24">
    <source>
        <dbReference type="ARBA" id="ARBA00023136"/>
    </source>
</evidence>
<comment type="catalytic activity">
    <reaction evidence="38">
        <text>5alpha-cholest-8,14-dien-3beta-ol + NADPH + H(+) = 5alpha-cholest-8-en-3beta-ol + NADP(+)</text>
        <dbReference type="Rhea" id="RHEA:46456"/>
        <dbReference type="ChEBI" id="CHEBI:15378"/>
        <dbReference type="ChEBI" id="CHEBI:16608"/>
        <dbReference type="ChEBI" id="CHEBI:57783"/>
        <dbReference type="ChEBI" id="CHEBI:58349"/>
        <dbReference type="ChEBI" id="CHEBI:86131"/>
    </reaction>
</comment>
<evidence type="ECO:0000256" key="10">
    <source>
        <dbReference type="ARBA" id="ARBA00022490"/>
    </source>
</evidence>
<accession>A0A8K1GX82</accession>
<feature type="compositionally biased region" description="Pro residues" evidence="41">
    <location>
        <begin position="560"/>
        <end position="604"/>
    </location>
</feature>
<dbReference type="FunFam" id="2.30.29.30:FF:000047">
    <property type="entry name" value="vasodilator-stimulated phosphoprotein isoform X2"/>
    <property type="match status" value="1"/>
</dbReference>
<evidence type="ECO:0000256" key="19">
    <source>
        <dbReference type="ARBA" id="ARBA00023002"/>
    </source>
</evidence>
<evidence type="ECO:0000256" key="9">
    <source>
        <dbReference type="ARBA" id="ARBA00017801"/>
    </source>
</evidence>
<evidence type="ECO:0000256" key="28">
    <source>
        <dbReference type="ARBA" id="ARBA00023212"/>
    </source>
</evidence>
<feature type="region of interest" description="Disordered" evidence="41">
    <location>
        <begin position="352"/>
        <end position="615"/>
    </location>
</feature>
<keyword evidence="23" id="KW-0238">DNA-binding</keyword>
<feature type="compositionally biased region" description="Low complexity" evidence="41">
    <location>
        <begin position="908"/>
        <end position="917"/>
    </location>
</feature>
<evidence type="ECO:0000256" key="35">
    <source>
        <dbReference type="ARBA" id="ARBA00031227"/>
    </source>
</evidence>
<dbReference type="InterPro" id="IPR011993">
    <property type="entry name" value="PH-like_dom_sf"/>
</dbReference>
<feature type="compositionally biased region" description="Low complexity" evidence="41">
    <location>
        <begin position="353"/>
        <end position="362"/>
    </location>
</feature>
<feature type="compositionally biased region" description="Pro residues" evidence="41">
    <location>
        <begin position="449"/>
        <end position="464"/>
    </location>
</feature>
<keyword evidence="17 40" id="KW-0752">Steroid biosynthesis</keyword>
<feature type="compositionally biased region" description="Basic and acidic residues" evidence="41">
    <location>
        <begin position="687"/>
        <end position="700"/>
    </location>
</feature>
<feature type="transmembrane region" description="Helical" evidence="40">
    <location>
        <begin position="1319"/>
        <end position="1338"/>
    </location>
</feature>
<keyword evidence="31" id="KW-0966">Cell projection</keyword>
<feature type="region of interest" description="Disordered" evidence="41">
    <location>
        <begin position="200"/>
        <end position="333"/>
    </location>
</feature>